<evidence type="ECO:0000313" key="7">
    <source>
        <dbReference type="EMBL" id="JAG84955.1"/>
    </source>
</evidence>
<dbReference type="Proteomes" id="UP000694866">
    <property type="component" value="Unplaced"/>
</dbReference>
<sequence>MLKLSGGFRYLIIYAMLYTTCIRTPGAMGSTGTEKNEGKSGGVSWLYVIGGAAGAVVGAPLVVGALGFTSVGITGGSTAAWMMSLSGGATKAGSIVAGLQSIGATGTVMGSTVATAASAATGAVVGAGVAKATKSD</sequence>
<reference evidence="7" key="1">
    <citation type="submission" date="2015-01" db="EMBL/GenBank/DDBJ databases">
        <title>Transcriptome Assembly of Fopius arisanus.</title>
        <authorList>
            <person name="Geib S."/>
        </authorList>
    </citation>
    <scope>NUCLEOTIDE SEQUENCE</scope>
</reference>
<accession>A0A9R1TB91</accession>
<dbReference type="RefSeq" id="XP_011306069.1">
    <property type="nucleotide sequence ID" value="XM_011307767.1"/>
</dbReference>
<keyword evidence="4 6" id="KW-1133">Transmembrane helix</keyword>
<protein>
    <submittedName>
        <fullName evidence="7">IFI27 protein</fullName>
    </submittedName>
    <submittedName>
        <fullName evidence="9">Interferon alpha-inducible protein 27-like protein 2A</fullName>
    </submittedName>
</protein>
<feature type="transmembrane region" description="Helical" evidence="6">
    <location>
        <begin position="7"/>
        <end position="25"/>
    </location>
</feature>
<dbReference type="PANTHER" id="PTHR16932">
    <property type="entry name" value="INTERFERON ALPHA-INDUCIBLE PROTEIN 27"/>
    <property type="match status" value="1"/>
</dbReference>
<dbReference type="GeneID" id="105268317"/>
<evidence type="ECO:0000313" key="9">
    <source>
        <dbReference type="RefSeq" id="XP_011306069.1"/>
    </source>
</evidence>
<dbReference type="PANTHER" id="PTHR16932:SF18">
    <property type="entry name" value="INTERFERON, ALPHA-INDUCIBLE PROTEIN 27-LIKE 2"/>
    <property type="match status" value="1"/>
</dbReference>
<name>A0A0C9QK62_9HYME</name>
<keyword evidence="3 6" id="KW-0812">Transmembrane</keyword>
<evidence type="ECO:0000256" key="5">
    <source>
        <dbReference type="ARBA" id="ARBA00023136"/>
    </source>
</evidence>
<feature type="transmembrane region" description="Helical" evidence="6">
    <location>
        <begin position="45"/>
        <end position="73"/>
    </location>
</feature>
<dbReference type="GO" id="GO:0016020">
    <property type="term" value="C:membrane"/>
    <property type="evidence" value="ECO:0007669"/>
    <property type="project" value="UniProtKB-SubCell"/>
</dbReference>
<evidence type="ECO:0000256" key="6">
    <source>
        <dbReference type="SAM" id="Phobius"/>
    </source>
</evidence>
<comment type="similarity">
    <text evidence="2">Belongs to the IFI6/IFI27 family.</text>
</comment>
<evidence type="ECO:0000256" key="2">
    <source>
        <dbReference type="ARBA" id="ARBA00007262"/>
    </source>
</evidence>
<gene>
    <name evidence="7" type="primary">IFI27</name>
    <name evidence="9" type="synonym">LOC105268317</name>
    <name evidence="7" type="ORF">g.45387</name>
</gene>
<dbReference type="InterPro" id="IPR009311">
    <property type="entry name" value="IFI6/IFI27-like"/>
</dbReference>
<evidence type="ECO:0000313" key="8">
    <source>
        <dbReference type="Proteomes" id="UP000694866"/>
    </source>
</evidence>
<organism evidence="7">
    <name type="scientific">Fopius arisanus</name>
    <dbReference type="NCBI Taxonomy" id="64838"/>
    <lineage>
        <taxon>Eukaryota</taxon>
        <taxon>Metazoa</taxon>
        <taxon>Ecdysozoa</taxon>
        <taxon>Arthropoda</taxon>
        <taxon>Hexapoda</taxon>
        <taxon>Insecta</taxon>
        <taxon>Pterygota</taxon>
        <taxon>Neoptera</taxon>
        <taxon>Endopterygota</taxon>
        <taxon>Hymenoptera</taxon>
        <taxon>Apocrita</taxon>
        <taxon>Ichneumonoidea</taxon>
        <taxon>Braconidae</taxon>
        <taxon>Opiinae</taxon>
        <taxon>Fopius</taxon>
    </lineage>
</organism>
<dbReference type="Gene3D" id="6.10.110.10">
    <property type="match status" value="1"/>
</dbReference>
<dbReference type="Pfam" id="PF06140">
    <property type="entry name" value="Ifi-6-16"/>
    <property type="match status" value="1"/>
</dbReference>
<dbReference type="AlphaFoldDB" id="A0A0C9QK62"/>
<keyword evidence="8" id="KW-1185">Reference proteome</keyword>
<keyword evidence="5 6" id="KW-0472">Membrane</keyword>
<dbReference type="EMBL" id="GBYB01015188">
    <property type="protein sequence ID" value="JAG84955.1"/>
    <property type="molecule type" value="Transcribed_RNA"/>
</dbReference>
<evidence type="ECO:0000256" key="3">
    <source>
        <dbReference type="ARBA" id="ARBA00022692"/>
    </source>
</evidence>
<reference evidence="9" key="2">
    <citation type="submission" date="2025-04" db="UniProtKB">
        <authorList>
            <consortium name="RefSeq"/>
        </authorList>
    </citation>
    <scope>IDENTIFICATION</scope>
    <source>
        <strain evidence="9">USDA-PBARC FA_bdor</strain>
        <tissue evidence="9">Whole organism</tissue>
    </source>
</reference>
<dbReference type="OrthoDB" id="440424at2759"/>
<comment type="subcellular location">
    <subcellularLocation>
        <location evidence="1">Membrane</location>
        <topology evidence="1">Multi-pass membrane protein</topology>
    </subcellularLocation>
</comment>
<dbReference type="InterPro" id="IPR038213">
    <property type="entry name" value="IFI6/IFI27-like_sf"/>
</dbReference>
<accession>A0A0C9QK62</accession>
<evidence type="ECO:0000256" key="1">
    <source>
        <dbReference type="ARBA" id="ARBA00004141"/>
    </source>
</evidence>
<evidence type="ECO:0000256" key="4">
    <source>
        <dbReference type="ARBA" id="ARBA00022989"/>
    </source>
</evidence>
<proteinExistence type="inferred from homology"/>
<dbReference type="KEGG" id="fas:105268317"/>